<feature type="active site" description="Nucleophile" evidence="3">
    <location>
        <position position="157"/>
    </location>
</feature>
<evidence type="ECO:0000313" key="11">
    <source>
        <dbReference type="Proteomes" id="UP000184032"/>
    </source>
</evidence>
<dbReference type="SUPFAM" id="SSF55347">
    <property type="entry name" value="Glyceraldehyde-3-phosphate dehydrogenase-like, C-terminal domain"/>
    <property type="match status" value="1"/>
</dbReference>
<keyword evidence="11" id="KW-1185">Reference proteome</keyword>
<dbReference type="EC" id="1.2.1.-" evidence="8"/>
<dbReference type="Gene3D" id="3.30.360.10">
    <property type="entry name" value="Dihydrodipicolinate Reductase, domain 2"/>
    <property type="match status" value="1"/>
</dbReference>
<dbReference type="GO" id="GO:0006006">
    <property type="term" value="P:glucose metabolic process"/>
    <property type="evidence" value="ECO:0007669"/>
    <property type="project" value="InterPro"/>
</dbReference>
<evidence type="ECO:0000256" key="5">
    <source>
        <dbReference type="PIRSR" id="PIRSR000149-3"/>
    </source>
</evidence>
<keyword evidence="2 8" id="KW-0560">Oxidoreductase</keyword>
<dbReference type="CDD" id="cd18126">
    <property type="entry name" value="GAPDH_I_C"/>
    <property type="match status" value="1"/>
</dbReference>
<dbReference type="SMART" id="SM00846">
    <property type="entry name" value="Gp_dh_N"/>
    <property type="match status" value="1"/>
</dbReference>
<dbReference type="GO" id="GO:0016620">
    <property type="term" value="F:oxidoreductase activity, acting on the aldehyde or oxo group of donors, NAD or NADP as acceptor"/>
    <property type="evidence" value="ECO:0007669"/>
    <property type="project" value="InterPro"/>
</dbReference>
<sequence length="345" mass="37954">MSVKVAIMGFGRIGRDVLRGWSLRENPGFEIAYIADINAVDHIKEHAHLFKYDSIYRKYPGTVEVVEDGFVINGKKITVLNGKAPEDMEWGKLGVDVVIESTGAFTQREKAEGHLKAGAKKVIITAPAKGEDITIVMGVNDDKYDSAVHNIISNASCTTNCLAPVTKVILDNFGIERGLMNTIHAYTNDQKIHDAMHKDMRRARMGAENIIPTTTGAAQAVAKVIPEVEGILTGFALRVPVPTGSIVDVTFEISKDATKEEINAAVKKAAENELKGVLEYSEEELVSSDIIQNPHSSIFDASLTLVQDRLIKCVSWYDNEWGYSQRVIDLTSKVAGYYKNKARTL</sequence>
<organism evidence="10 11">
    <name type="scientific">Anaerosphaera aminiphila DSM 21120</name>
    <dbReference type="NCBI Taxonomy" id="1120995"/>
    <lineage>
        <taxon>Bacteria</taxon>
        <taxon>Bacillati</taxon>
        <taxon>Bacillota</taxon>
        <taxon>Tissierellia</taxon>
        <taxon>Tissierellales</taxon>
        <taxon>Peptoniphilaceae</taxon>
        <taxon>Anaerosphaera</taxon>
    </lineage>
</organism>
<dbReference type="InterPro" id="IPR006424">
    <property type="entry name" value="Glyceraldehyde-3-P_DH_1"/>
</dbReference>
<dbReference type="InterPro" id="IPR020831">
    <property type="entry name" value="GlycerAld/Erythrose_P_DH"/>
</dbReference>
<accession>A0A1M5ULL7</accession>
<dbReference type="SUPFAM" id="SSF51735">
    <property type="entry name" value="NAD(P)-binding Rossmann-fold domains"/>
    <property type="match status" value="1"/>
</dbReference>
<dbReference type="PANTHER" id="PTHR43148">
    <property type="entry name" value="GLYCERALDEHYDE-3-PHOSPHATE DEHYDROGENASE 2"/>
    <property type="match status" value="1"/>
</dbReference>
<evidence type="ECO:0000256" key="8">
    <source>
        <dbReference type="RuleBase" id="RU361160"/>
    </source>
</evidence>
<dbReference type="RefSeq" id="WP_073185530.1">
    <property type="nucleotide sequence ID" value="NZ_FQXI01000018.1"/>
</dbReference>
<dbReference type="InterPro" id="IPR020829">
    <property type="entry name" value="GlycerAld_3-P_DH_cat"/>
</dbReference>
<dbReference type="PIRSF" id="PIRSF000149">
    <property type="entry name" value="GAP_DH"/>
    <property type="match status" value="1"/>
</dbReference>
<evidence type="ECO:0000256" key="1">
    <source>
        <dbReference type="ARBA" id="ARBA00007406"/>
    </source>
</evidence>
<evidence type="ECO:0000259" key="9">
    <source>
        <dbReference type="SMART" id="SM00846"/>
    </source>
</evidence>
<dbReference type="STRING" id="1120995.SAMN02745245_01800"/>
<evidence type="ECO:0000256" key="2">
    <source>
        <dbReference type="ARBA" id="ARBA00023002"/>
    </source>
</evidence>
<feature type="site" description="Activates thiol group during catalysis" evidence="6">
    <location>
        <position position="184"/>
    </location>
</feature>
<dbReference type="InterPro" id="IPR020828">
    <property type="entry name" value="GlycerAld_3-P_DH_NAD(P)-bd"/>
</dbReference>
<dbReference type="GO" id="GO:0050661">
    <property type="term" value="F:NADP binding"/>
    <property type="evidence" value="ECO:0007669"/>
    <property type="project" value="InterPro"/>
</dbReference>
<dbReference type="PRINTS" id="PR00078">
    <property type="entry name" value="G3PDHDRGNASE"/>
</dbReference>
<gene>
    <name evidence="10" type="ORF">SAMN02745245_01800</name>
</gene>
<feature type="binding site" evidence="4">
    <location>
        <position position="187"/>
    </location>
    <ligand>
        <name>D-glyceraldehyde 3-phosphate</name>
        <dbReference type="ChEBI" id="CHEBI:59776"/>
    </ligand>
</feature>
<dbReference type="InterPro" id="IPR036291">
    <property type="entry name" value="NAD(P)-bd_dom_sf"/>
</dbReference>
<proteinExistence type="inferred from homology"/>
<evidence type="ECO:0000256" key="4">
    <source>
        <dbReference type="PIRSR" id="PIRSR000149-2"/>
    </source>
</evidence>
<reference evidence="10 11" key="1">
    <citation type="submission" date="2016-11" db="EMBL/GenBank/DDBJ databases">
        <authorList>
            <person name="Jaros S."/>
            <person name="Januszkiewicz K."/>
            <person name="Wedrychowicz H."/>
        </authorList>
    </citation>
    <scope>NUCLEOTIDE SEQUENCE [LARGE SCALE GENOMIC DNA]</scope>
    <source>
        <strain evidence="10 11">DSM 21120</strain>
    </source>
</reference>
<dbReference type="AlphaFoldDB" id="A0A1M5ULL7"/>
<dbReference type="InterPro" id="IPR020830">
    <property type="entry name" value="GlycerAld_3-P_DH_AS"/>
</dbReference>
<dbReference type="PROSITE" id="PS00071">
    <property type="entry name" value="GAPDH"/>
    <property type="match status" value="1"/>
</dbReference>
<feature type="domain" description="Glyceraldehyde 3-phosphate dehydrogenase NAD(P) binding" evidence="9">
    <location>
        <begin position="3"/>
        <end position="157"/>
    </location>
</feature>
<dbReference type="FunFam" id="3.30.360.10:FF:000002">
    <property type="entry name" value="Glyceraldehyde-3-phosphate dehydrogenase"/>
    <property type="match status" value="1"/>
</dbReference>
<dbReference type="Pfam" id="PF00044">
    <property type="entry name" value="Gp_dh_N"/>
    <property type="match status" value="1"/>
</dbReference>
<feature type="binding site" evidence="5">
    <location>
        <position position="125"/>
    </location>
    <ligand>
        <name>NAD(+)</name>
        <dbReference type="ChEBI" id="CHEBI:57540"/>
    </ligand>
</feature>
<dbReference type="CDD" id="cd05214">
    <property type="entry name" value="GAPDH_I_N"/>
    <property type="match status" value="1"/>
</dbReference>
<feature type="binding site" evidence="5">
    <location>
        <position position="36"/>
    </location>
    <ligand>
        <name>NAD(+)</name>
        <dbReference type="ChEBI" id="CHEBI:57540"/>
    </ligand>
</feature>
<dbReference type="Gene3D" id="3.40.50.720">
    <property type="entry name" value="NAD(P)-binding Rossmann-like Domain"/>
    <property type="match status" value="1"/>
</dbReference>
<evidence type="ECO:0000313" key="10">
    <source>
        <dbReference type="EMBL" id="SHH63797.1"/>
    </source>
</evidence>
<evidence type="ECO:0000256" key="7">
    <source>
        <dbReference type="RuleBase" id="RU000397"/>
    </source>
</evidence>
<feature type="binding site" evidence="4">
    <location>
        <begin position="215"/>
        <end position="216"/>
    </location>
    <ligand>
        <name>D-glyceraldehyde 3-phosphate</name>
        <dbReference type="ChEBI" id="CHEBI:59776"/>
    </ligand>
</feature>
<dbReference type="Proteomes" id="UP000184032">
    <property type="component" value="Unassembled WGS sequence"/>
</dbReference>
<dbReference type="Pfam" id="PF02800">
    <property type="entry name" value="Gp_dh_C"/>
    <property type="match status" value="1"/>
</dbReference>
<dbReference type="NCBIfam" id="TIGR01534">
    <property type="entry name" value="GAPDH-I"/>
    <property type="match status" value="1"/>
</dbReference>
<comment type="similarity">
    <text evidence="1 7">Belongs to the glyceraldehyde-3-phosphate dehydrogenase family.</text>
</comment>
<name>A0A1M5ULL7_9FIRM</name>
<dbReference type="GO" id="GO:0051287">
    <property type="term" value="F:NAD binding"/>
    <property type="evidence" value="ECO:0007669"/>
    <property type="project" value="InterPro"/>
</dbReference>
<evidence type="ECO:0000256" key="6">
    <source>
        <dbReference type="PIRSR" id="PIRSR000149-4"/>
    </source>
</evidence>
<dbReference type="EMBL" id="FQXI01000018">
    <property type="protein sequence ID" value="SHH63797.1"/>
    <property type="molecule type" value="Genomic_DNA"/>
</dbReference>
<feature type="binding site" evidence="5">
    <location>
        <position position="319"/>
    </location>
    <ligand>
        <name>NAD(+)</name>
        <dbReference type="ChEBI" id="CHEBI:57540"/>
    </ligand>
</feature>
<feature type="binding site" evidence="4">
    <location>
        <begin position="156"/>
        <end position="158"/>
    </location>
    <ligand>
        <name>D-glyceraldehyde 3-phosphate</name>
        <dbReference type="ChEBI" id="CHEBI:59776"/>
    </ligand>
</feature>
<dbReference type="FunFam" id="3.40.50.720:FF:000001">
    <property type="entry name" value="Glyceraldehyde-3-phosphate dehydrogenase"/>
    <property type="match status" value="1"/>
</dbReference>
<feature type="binding site" evidence="5">
    <location>
        <begin position="12"/>
        <end position="13"/>
    </location>
    <ligand>
        <name>NAD(+)</name>
        <dbReference type="ChEBI" id="CHEBI:57540"/>
    </ligand>
</feature>
<evidence type="ECO:0000256" key="3">
    <source>
        <dbReference type="PIRSR" id="PIRSR000149-1"/>
    </source>
</evidence>
<feature type="binding site" evidence="4">
    <location>
        <position position="238"/>
    </location>
    <ligand>
        <name>D-glyceraldehyde 3-phosphate</name>
        <dbReference type="ChEBI" id="CHEBI:59776"/>
    </ligand>
</feature>
<keyword evidence="5" id="KW-0547">Nucleotide-binding</keyword>
<dbReference type="OrthoDB" id="9803304at2"/>
<keyword evidence="5" id="KW-0520">NAD</keyword>
<protein>
    <recommendedName>
        <fullName evidence="8">Glyceraldehyde-3-phosphate dehydrogenase</fullName>
        <ecNumber evidence="8">1.2.1.-</ecNumber>
    </recommendedName>
</protein>